<gene>
    <name evidence="1" type="ORF">EIM92_09680</name>
</gene>
<dbReference type="EMBL" id="CP034248">
    <property type="protein sequence ID" value="AZK46410.1"/>
    <property type="molecule type" value="Genomic_DNA"/>
</dbReference>
<organism evidence="1 2">
    <name type="scientific">Paenibacillus lentus</name>
    <dbReference type="NCBI Taxonomy" id="1338368"/>
    <lineage>
        <taxon>Bacteria</taxon>
        <taxon>Bacillati</taxon>
        <taxon>Bacillota</taxon>
        <taxon>Bacilli</taxon>
        <taxon>Bacillales</taxon>
        <taxon>Paenibacillaceae</taxon>
        <taxon>Paenibacillus</taxon>
    </lineage>
</organism>
<dbReference type="RefSeq" id="WP_125082469.1">
    <property type="nucleotide sequence ID" value="NZ_CP034248.1"/>
</dbReference>
<evidence type="ECO:0000313" key="2">
    <source>
        <dbReference type="Proteomes" id="UP000273145"/>
    </source>
</evidence>
<evidence type="ECO:0000313" key="1">
    <source>
        <dbReference type="EMBL" id="AZK46410.1"/>
    </source>
</evidence>
<dbReference type="InterPro" id="IPR037278">
    <property type="entry name" value="ARFGAP/RecO"/>
</dbReference>
<dbReference type="KEGG" id="plen:EIM92_09680"/>
<sequence length="111" mass="12683">MKIMSKPGFYDKYQIINRDTGQESVGAYFVLKPATDPAARAALLTYAEVTDNRQLAMEITAWVSSLPELMKCDWCDEPAAELSHPHMFDMAIGKRICRHCWEHDREAYKGV</sequence>
<proteinExistence type="predicted"/>
<dbReference type="Proteomes" id="UP000273145">
    <property type="component" value="Chromosome"/>
</dbReference>
<dbReference type="AlphaFoldDB" id="A0A3S8RU71"/>
<name>A0A3S8RU71_9BACL</name>
<dbReference type="OrthoDB" id="2916010at2"/>
<protein>
    <submittedName>
        <fullName evidence="1">Uncharacterized protein</fullName>
    </submittedName>
</protein>
<dbReference type="SUPFAM" id="SSF57863">
    <property type="entry name" value="ArfGap/RecO-like zinc finger"/>
    <property type="match status" value="1"/>
</dbReference>
<reference evidence="1 2" key="1">
    <citation type="submission" date="2018-11" db="EMBL/GenBank/DDBJ databases">
        <title>Genome sequencing of Paenibacillus lentus DSM25539(T).</title>
        <authorList>
            <person name="Kook J.-K."/>
            <person name="Park S.-N."/>
            <person name="Lim Y.K."/>
        </authorList>
    </citation>
    <scope>NUCLEOTIDE SEQUENCE [LARGE SCALE GENOMIC DNA]</scope>
    <source>
        <strain evidence="1 2">DSM 25539</strain>
    </source>
</reference>
<keyword evidence="2" id="KW-1185">Reference proteome</keyword>
<accession>A0A3S8RU71</accession>